<dbReference type="GO" id="GO:0003676">
    <property type="term" value="F:nucleic acid binding"/>
    <property type="evidence" value="ECO:0007669"/>
    <property type="project" value="InterPro"/>
</dbReference>
<dbReference type="Gene3D" id="3.40.570.10">
    <property type="entry name" value="Extracellular Endonuclease, subunit A"/>
    <property type="match status" value="1"/>
</dbReference>
<evidence type="ECO:0000259" key="1">
    <source>
        <dbReference type="Pfam" id="PF01223"/>
    </source>
</evidence>
<dbReference type="Proteomes" id="UP000051311">
    <property type="component" value="Unassembled WGS sequence"/>
</dbReference>
<dbReference type="GO" id="GO:0046872">
    <property type="term" value="F:metal ion binding"/>
    <property type="evidence" value="ECO:0007669"/>
    <property type="project" value="InterPro"/>
</dbReference>
<dbReference type="Pfam" id="PF01223">
    <property type="entry name" value="Endonuclease_NS"/>
    <property type="match status" value="1"/>
</dbReference>
<accession>A0A0R1NQJ4</accession>
<dbReference type="GO" id="GO:0016787">
    <property type="term" value="F:hydrolase activity"/>
    <property type="evidence" value="ECO:0007669"/>
    <property type="project" value="InterPro"/>
</dbReference>
<gene>
    <name evidence="2" type="ORF">FC37_GL000470</name>
</gene>
<sequence>MTDKQDFINTLVDKWGVENISDGLKNINEYEPRLYFDVNKDCGYFYLDASDSLIDGIKDNLSDYGPVFAEDSEIKKKTPITWTVYLSKKPGKVDIPELKIVPFPKGYYFDLDKGHLLAKEFMQYIGSNIEELRPFFYKNKRSNIIYQFKNVNRNCNGKYGQSLFETRVIKEIEENNSNIYYQIEPVFYDEQDEIPIGTRIIAFRDTDNKSDFNLDKKDIKVPFHVFVPNYDDSKDNVKKYPKNINGNRDFYKYGLKGKKDE</sequence>
<dbReference type="OrthoDB" id="2330044at2"/>
<dbReference type="InterPro" id="IPR001604">
    <property type="entry name" value="Endo_G_ENPP1-like_dom"/>
</dbReference>
<dbReference type="RefSeq" id="WP_025006385.1">
    <property type="nucleotide sequence ID" value="NZ_AZEL01000080.1"/>
</dbReference>
<organism evidence="2 3">
    <name type="scientific">Lactobacillus gallinarum DSM 10532 = JCM 2011</name>
    <dbReference type="NCBI Taxonomy" id="1423748"/>
    <lineage>
        <taxon>Bacteria</taxon>
        <taxon>Bacillati</taxon>
        <taxon>Bacillota</taxon>
        <taxon>Bacilli</taxon>
        <taxon>Lactobacillales</taxon>
        <taxon>Lactobacillaceae</taxon>
        <taxon>Lactobacillus</taxon>
    </lineage>
</organism>
<dbReference type="InterPro" id="IPR044929">
    <property type="entry name" value="DNA/RNA_non-sp_Endonuclease_sf"/>
</dbReference>
<comment type="caution">
    <text evidence="2">The sequence shown here is derived from an EMBL/GenBank/DDBJ whole genome shotgun (WGS) entry which is preliminary data.</text>
</comment>
<proteinExistence type="predicted"/>
<dbReference type="eggNOG" id="ENOG5030BHC">
    <property type="taxonomic scope" value="Bacteria"/>
</dbReference>
<name>A0A0R1NQJ4_9LACO</name>
<dbReference type="AlphaFoldDB" id="A0A0R1NQJ4"/>
<evidence type="ECO:0000313" key="3">
    <source>
        <dbReference type="Proteomes" id="UP000051311"/>
    </source>
</evidence>
<reference evidence="2 3" key="1">
    <citation type="journal article" date="2015" name="Genome Announc.">
        <title>Expanding the biotechnology potential of lactobacilli through comparative genomics of 213 strains and associated genera.</title>
        <authorList>
            <person name="Sun Z."/>
            <person name="Harris H.M."/>
            <person name="McCann A."/>
            <person name="Guo C."/>
            <person name="Argimon S."/>
            <person name="Zhang W."/>
            <person name="Yang X."/>
            <person name="Jeffery I.B."/>
            <person name="Cooney J.C."/>
            <person name="Kagawa T.F."/>
            <person name="Liu W."/>
            <person name="Song Y."/>
            <person name="Salvetti E."/>
            <person name="Wrobel A."/>
            <person name="Rasinkangas P."/>
            <person name="Parkhill J."/>
            <person name="Rea M.C."/>
            <person name="O'Sullivan O."/>
            <person name="Ritari J."/>
            <person name="Douillard F.P."/>
            <person name="Paul Ross R."/>
            <person name="Yang R."/>
            <person name="Briner A.E."/>
            <person name="Felis G.E."/>
            <person name="de Vos W.M."/>
            <person name="Barrangou R."/>
            <person name="Klaenhammer T.R."/>
            <person name="Caufield P.W."/>
            <person name="Cui Y."/>
            <person name="Zhang H."/>
            <person name="O'Toole P.W."/>
        </authorList>
    </citation>
    <scope>NUCLEOTIDE SEQUENCE [LARGE SCALE GENOMIC DNA]</scope>
    <source>
        <strain evidence="2 3">DSM 10532</strain>
    </source>
</reference>
<feature type="domain" description="DNA/RNA non-specific endonuclease/pyrophosphatase/phosphodiesterase" evidence="1">
    <location>
        <begin position="64"/>
        <end position="234"/>
    </location>
</feature>
<dbReference type="EMBL" id="AZEL01000080">
    <property type="protein sequence ID" value="KRL19690.1"/>
    <property type="molecule type" value="Genomic_DNA"/>
</dbReference>
<dbReference type="PATRIC" id="fig|1423748.3.peg.497"/>
<evidence type="ECO:0000313" key="2">
    <source>
        <dbReference type="EMBL" id="KRL19690.1"/>
    </source>
</evidence>
<protein>
    <recommendedName>
        <fullName evidence="1">DNA/RNA non-specific endonuclease/pyrophosphatase/phosphodiesterase domain-containing protein</fullName>
    </recommendedName>
</protein>